<dbReference type="SMART" id="SM00749">
    <property type="entry name" value="BON"/>
    <property type="match status" value="1"/>
</dbReference>
<keyword evidence="9" id="KW-1185">Reference proteome</keyword>
<evidence type="ECO:0000256" key="5">
    <source>
        <dbReference type="ARBA" id="ARBA00070588"/>
    </source>
</evidence>
<dbReference type="PROSITE" id="PS50914">
    <property type="entry name" value="BON"/>
    <property type="match status" value="1"/>
</dbReference>
<evidence type="ECO:0000256" key="1">
    <source>
        <dbReference type="ARBA" id="ARBA00004418"/>
    </source>
</evidence>
<comment type="subcellular location">
    <subcellularLocation>
        <location evidence="1">Periplasm</location>
    </subcellularLocation>
</comment>
<proteinExistence type="predicted"/>
<evidence type="ECO:0000313" key="8">
    <source>
        <dbReference type="EMBL" id="GFO60453.1"/>
    </source>
</evidence>
<feature type="signal peptide" evidence="6">
    <location>
        <begin position="1"/>
        <end position="18"/>
    </location>
</feature>
<evidence type="ECO:0000256" key="6">
    <source>
        <dbReference type="SAM" id="SignalP"/>
    </source>
</evidence>
<dbReference type="FunFam" id="3.30.1340.30:FF:000001">
    <property type="entry name" value="Molecular chaperone OsmY"/>
    <property type="match status" value="1"/>
</dbReference>
<evidence type="ECO:0000313" key="9">
    <source>
        <dbReference type="Proteomes" id="UP000556026"/>
    </source>
</evidence>
<dbReference type="InterPro" id="IPR007055">
    <property type="entry name" value="BON_dom"/>
</dbReference>
<dbReference type="PANTHER" id="PTHR34606:SF16">
    <property type="entry name" value="BON DOMAIN-CONTAINING PROTEIN"/>
    <property type="match status" value="1"/>
</dbReference>
<dbReference type="Gene3D" id="3.30.1340.30">
    <property type="match status" value="1"/>
</dbReference>
<comment type="caution">
    <text evidence="8">The sequence shown here is derived from an EMBL/GenBank/DDBJ whole genome shotgun (WGS) entry which is preliminary data.</text>
</comment>
<dbReference type="GO" id="GO:0042597">
    <property type="term" value="C:periplasmic space"/>
    <property type="evidence" value="ECO:0007669"/>
    <property type="project" value="UniProtKB-SubCell"/>
</dbReference>
<keyword evidence="3" id="KW-0677">Repeat</keyword>
<protein>
    <recommendedName>
        <fullName evidence="5">Osmotically-inducible protein Y</fullName>
    </recommendedName>
</protein>
<dbReference type="PANTHER" id="PTHR34606">
    <property type="entry name" value="BON DOMAIN-CONTAINING PROTEIN"/>
    <property type="match status" value="1"/>
</dbReference>
<evidence type="ECO:0000256" key="3">
    <source>
        <dbReference type="ARBA" id="ARBA00022737"/>
    </source>
</evidence>
<dbReference type="Proteomes" id="UP000556026">
    <property type="component" value="Unassembled WGS sequence"/>
</dbReference>
<dbReference type="InterPro" id="IPR014004">
    <property type="entry name" value="Transpt-assoc_nodulatn_dom_bac"/>
</dbReference>
<organism evidence="8 9">
    <name type="scientific">Geomonas silvestris</name>
    <dbReference type="NCBI Taxonomy" id="2740184"/>
    <lineage>
        <taxon>Bacteria</taxon>
        <taxon>Pseudomonadati</taxon>
        <taxon>Thermodesulfobacteriota</taxon>
        <taxon>Desulfuromonadia</taxon>
        <taxon>Geobacterales</taxon>
        <taxon>Geobacteraceae</taxon>
        <taxon>Geomonas</taxon>
    </lineage>
</organism>
<dbReference type="EMBL" id="BLXX01000008">
    <property type="protein sequence ID" value="GFO60453.1"/>
    <property type="molecule type" value="Genomic_DNA"/>
</dbReference>
<dbReference type="RefSeq" id="WP_183355271.1">
    <property type="nucleotide sequence ID" value="NZ_BLXX01000008.1"/>
</dbReference>
<evidence type="ECO:0000256" key="2">
    <source>
        <dbReference type="ARBA" id="ARBA00022729"/>
    </source>
</evidence>
<gene>
    <name evidence="8" type="ORF">GMST_27780</name>
</gene>
<reference evidence="9" key="1">
    <citation type="submission" date="2020-06" db="EMBL/GenBank/DDBJ databases">
        <title>Draft genomic sequence of Geomonas sp. Red330.</title>
        <authorList>
            <person name="Itoh H."/>
            <person name="Zhenxing X."/>
            <person name="Ushijima N."/>
            <person name="Masuda Y."/>
            <person name="Shiratori Y."/>
            <person name="Senoo K."/>
        </authorList>
    </citation>
    <scope>NUCLEOTIDE SEQUENCE [LARGE SCALE GENOMIC DNA]</scope>
    <source>
        <strain evidence="9">Red330</strain>
    </source>
</reference>
<evidence type="ECO:0000256" key="4">
    <source>
        <dbReference type="ARBA" id="ARBA00022764"/>
    </source>
</evidence>
<name>A0A6V8ML38_9BACT</name>
<dbReference type="AlphaFoldDB" id="A0A6V8ML38"/>
<dbReference type="PROSITE" id="PS51257">
    <property type="entry name" value="PROKAR_LIPOPROTEIN"/>
    <property type="match status" value="1"/>
</dbReference>
<accession>A0A6V8ML38</accession>
<keyword evidence="2 6" id="KW-0732">Signal</keyword>
<evidence type="ECO:0000259" key="7">
    <source>
        <dbReference type="PROSITE" id="PS50914"/>
    </source>
</evidence>
<keyword evidence="4" id="KW-0574">Periplasm</keyword>
<dbReference type="InterPro" id="IPR051686">
    <property type="entry name" value="Lipoprotein_DolP"/>
</dbReference>
<sequence>MRTIYGFARLLAVLALFATFQGCTTTQSHESTGQYVDDSVITSKVKAAIVNDMALKGLQINVKTYQGVVQLSGFVNSAANASKAEELARGVQGVTEVHNDLIVKGQ</sequence>
<dbReference type="Pfam" id="PF04972">
    <property type="entry name" value="BON"/>
    <property type="match status" value="1"/>
</dbReference>
<feature type="chain" id="PRO_5027994855" description="Osmotically-inducible protein Y" evidence="6">
    <location>
        <begin position="19"/>
        <end position="106"/>
    </location>
</feature>
<feature type="domain" description="BON" evidence="7">
    <location>
        <begin position="37"/>
        <end position="105"/>
    </location>
</feature>